<dbReference type="Gene3D" id="3.40.50.720">
    <property type="entry name" value="NAD(P)-binding Rossmann-like Domain"/>
    <property type="match status" value="1"/>
</dbReference>
<protein>
    <submittedName>
        <fullName evidence="3">Molybdopterin biosynthesis protein MoeB</fullName>
    </submittedName>
</protein>
<dbReference type="AlphaFoldDB" id="A0A399RPV2"/>
<dbReference type="GO" id="GO:0004792">
    <property type="term" value="F:thiosulfate-cyanide sulfurtransferase activity"/>
    <property type="evidence" value="ECO:0007669"/>
    <property type="project" value="TreeGrafter"/>
</dbReference>
<dbReference type="PANTHER" id="PTHR10953:SF102">
    <property type="entry name" value="ADENYLYLTRANSFERASE AND SULFURTRANSFERASE MOCS3"/>
    <property type="match status" value="1"/>
</dbReference>
<dbReference type="Pfam" id="PF00899">
    <property type="entry name" value="ThiF"/>
    <property type="match status" value="1"/>
</dbReference>
<sequence>MALTPEQLERQSRHILLKEIGGPGVQKLAAARVSIVGAGALGGPCAMYLAAAGVGEIELWDADTVDRSNLQRQVQFTEVDTGHLKVDRLAERLNASAPDCGIIRQARRWSEADALSGDVLIDGTDNFETRFALNRVAHASGRPLVSGAATRWSGQVSVFASGVETGQPCYQCFVPEAPPMAEACEDVGVVGPVTGIVASHMALEAMKIITGAGRPLMGQVLILDGLSGVSRAVKLRQDTDCPVCSA</sequence>
<name>A0A399RPV2_9PROT</name>
<dbReference type="InterPro" id="IPR000594">
    <property type="entry name" value="ThiF_NAD_FAD-bd"/>
</dbReference>
<keyword evidence="4" id="KW-1185">Reference proteome</keyword>
<proteinExistence type="inferred from homology"/>
<dbReference type="GO" id="GO:0016779">
    <property type="term" value="F:nucleotidyltransferase activity"/>
    <property type="evidence" value="ECO:0007669"/>
    <property type="project" value="TreeGrafter"/>
</dbReference>
<reference evidence="3 4" key="1">
    <citation type="submission" date="2018-08" db="EMBL/GenBank/DDBJ databases">
        <title>Henriciella mobilis sp. nov., isolated from seawater.</title>
        <authorList>
            <person name="Cheng H."/>
            <person name="Wu Y.-H."/>
            <person name="Xu X.-W."/>
            <person name="Guo L.-L."/>
        </authorList>
    </citation>
    <scope>NUCLEOTIDE SEQUENCE [LARGE SCALE GENOMIC DNA]</scope>
    <source>
        <strain evidence="3 4">JN25</strain>
    </source>
</reference>
<comment type="caution">
    <text evidence="3">The sequence shown here is derived from an EMBL/GenBank/DDBJ whole genome shotgun (WGS) entry which is preliminary data.</text>
</comment>
<gene>
    <name evidence="3" type="ORF">D1223_00355</name>
</gene>
<dbReference type="InterPro" id="IPR035985">
    <property type="entry name" value="Ubiquitin-activating_enz"/>
</dbReference>
<dbReference type="OrthoDB" id="9804286at2"/>
<dbReference type="FunFam" id="3.40.50.720:FF:000080">
    <property type="entry name" value="Thiazole biosynthesis adenylyltransferase ThiF"/>
    <property type="match status" value="1"/>
</dbReference>
<evidence type="ECO:0000256" key="1">
    <source>
        <dbReference type="ARBA" id="ARBA00009919"/>
    </source>
</evidence>
<dbReference type="GO" id="GO:0005829">
    <property type="term" value="C:cytosol"/>
    <property type="evidence" value="ECO:0007669"/>
    <property type="project" value="TreeGrafter"/>
</dbReference>
<dbReference type="EMBL" id="QWFX01000005">
    <property type="protein sequence ID" value="RIJ32353.1"/>
    <property type="molecule type" value="Genomic_DNA"/>
</dbReference>
<feature type="domain" description="THIF-type NAD/FAD binding fold" evidence="2">
    <location>
        <begin position="12"/>
        <end position="243"/>
    </location>
</feature>
<evidence type="ECO:0000313" key="4">
    <source>
        <dbReference type="Proteomes" id="UP000266385"/>
    </source>
</evidence>
<evidence type="ECO:0000313" key="3">
    <source>
        <dbReference type="EMBL" id="RIJ32353.1"/>
    </source>
</evidence>
<dbReference type="SUPFAM" id="SSF69572">
    <property type="entry name" value="Activating enzymes of the ubiquitin-like proteins"/>
    <property type="match status" value="1"/>
</dbReference>
<dbReference type="RefSeq" id="WP_119374434.1">
    <property type="nucleotide sequence ID" value="NZ_QWFX01000005.1"/>
</dbReference>
<organism evidence="3 4">
    <name type="scientific">Henriciella mobilis</name>
    <dbReference type="NCBI Taxonomy" id="2305467"/>
    <lineage>
        <taxon>Bacteria</taxon>
        <taxon>Pseudomonadati</taxon>
        <taxon>Pseudomonadota</taxon>
        <taxon>Alphaproteobacteria</taxon>
        <taxon>Hyphomonadales</taxon>
        <taxon>Hyphomonadaceae</taxon>
        <taxon>Henriciella</taxon>
    </lineage>
</organism>
<dbReference type="GO" id="GO:0008641">
    <property type="term" value="F:ubiquitin-like modifier activating enzyme activity"/>
    <property type="evidence" value="ECO:0007669"/>
    <property type="project" value="InterPro"/>
</dbReference>
<evidence type="ECO:0000259" key="2">
    <source>
        <dbReference type="Pfam" id="PF00899"/>
    </source>
</evidence>
<accession>A0A399RPV2</accession>
<dbReference type="Proteomes" id="UP000266385">
    <property type="component" value="Unassembled WGS sequence"/>
</dbReference>
<dbReference type="InterPro" id="IPR045886">
    <property type="entry name" value="ThiF/MoeB/HesA"/>
</dbReference>
<dbReference type="PANTHER" id="PTHR10953">
    <property type="entry name" value="UBIQUITIN-ACTIVATING ENZYME E1"/>
    <property type="match status" value="1"/>
</dbReference>
<dbReference type="GO" id="GO:0008146">
    <property type="term" value="F:sulfotransferase activity"/>
    <property type="evidence" value="ECO:0007669"/>
    <property type="project" value="TreeGrafter"/>
</dbReference>
<comment type="similarity">
    <text evidence="1">Belongs to the HesA/MoeB/ThiF family.</text>
</comment>
<dbReference type="CDD" id="cd00757">
    <property type="entry name" value="ThiF_MoeB_HesA_family"/>
    <property type="match status" value="1"/>
</dbReference>